<gene>
    <name evidence="1" type="ORF">DDZ15_14585</name>
</gene>
<keyword evidence="2" id="KW-1185">Reference proteome</keyword>
<evidence type="ECO:0000313" key="1">
    <source>
        <dbReference type="EMBL" id="PWN05298.1"/>
    </source>
</evidence>
<protein>
    <submittedName>
        <fullName evidence="1">Uncharacterized protein</fullName>
    </submittedName>
</protein>
<comment type="caution">
    <text evidence="1">The sequence shown here is derived from an EMBL/GenBank/DDBJ whole genome shotgun (WGS) entry which is preliminary data.</text>
</comment>
<accession>A0A316TNE4</accession>
<dbReference type="AlphaFoldDB" id="A0A316TNE4"/>
<evidence type="ECO:0000313" key="2">
    <source>
        <dbReference type="Proteomes" id="UP000245533"/>
    </source>
</evidence>
<name>A0A316TNE4_9BACT</name>
<proteinExistence type="predicted"/>
<sequence length="68" mass="7396">MRGDRYEKARTASLSRIRGVSGAMMRVRDGVSLSTPADTPLAQQTGLHPFAFAFPLSRGDRFEQAGKA</sequence>
<dbReference type="Proteomes" id="UP000245533">
    <property type="component" value="Unassembled WGS sequence"/>
</dbReference>
<dbReference type="EMBL" id="QGGB01000010">
    <property type="protein sequence ID" value="PWN05298.1"/>
    <property type="molecule type" value="Genomic_DNA"/>
</dbReference>
<reference evidence="1 2" key="1">
    <citation type="submission" date="2018-05" db="EMBL/GenBank/DDBJ databases">
        <title>Rhodohalobacter halophilus gen. nov., sp. nov., a moderately halophilic member of the family Balneolaceae.</title>
        <authorList>
            <person name="Liu Z.-W."/>
        </authorList>
    </citation>
    <scope>NUCLEOTIDE SEQUENCE [LARGE SCALE GENOMIC DNA]</scope>
    <source>
        <strain evidence="1 2">8A47</strain>
    </source>
</reference>
<organism evidence="1 2">
    <name type="scientific">Rhodohalobacter mucosus</name>
    <dbReference type="NCBI Taxonomy" id="2079485"/>
    <lineage>
        <taxon>Bacteria</taxon>
        <taxon>Pseudomonadati</taxon>
        <taxon>Balneolota</taxon>
        <taxon>Balneolia</taxon>
        <taxon>Balneolales</taxon>
        <taxon>Balneolaceae</taxon>
        <taxon>Rhodohalobacter</taxon>
    </lineage>
</organism>